<dbReference type="SUPFAM" id="SSF55874">
    <property type="entry name" value="ATPase domain of HSP90 chaperone/DNA topoisomerase II/histidine kinase"/>
    <property type="match status" value="1"/>
</dbReference>
<dbReference type="SMART" id="SM00091">
    <property type="entry name" value="PAS"/>
    <property type="match status" value="1"/>
</dbReference>
<evidence type="ECO:0000259" key="16">
    <source>
        <dbReference type="PROSITE" id="PS50112"/>
    </source>
</evidence>
<dbReference type="GO" id="GO:0045121">
    <property type="term" value="C:membrane raft"/>
    <property type="evidence" value="ECO:0007669"/>
    <property type="project" value="UniProtKB-SubCell"/>
</dbReference>
<feature type="domain" description="PAC" evidence="17">
    <location>
        <begin position="319"/>
        <end position="373"/>
    </location>
</feature>
<keyword evidence="5" id="KW-1003">Cell membrane</keyword>
<dbReference type="PATRIC" id="fig|1173027.3.peg.1040"/>
<dbReference type="InterPro" id="IPR003594">
    <property type="entry name" value="HATPase_dom"/>
</dbReference>
<dbReference type="PROSITE" id="PS50885">
    <property type="entry name" value="HAMP"/>
    <property type="match status" value="1"/>
</dbReference>
<dbReference type="InterPro" id="IPR005467">
    <property type="entry name" value="His_kinase_dom"/>
</dbReference>
<dbReference type="CDD" id="cd00082">
    <property type="entry name" value="HisKA"/>
    <property type="match status" value="1"/>
</dbReference>
<comment type="subcellular location">
    <subcellularLocation>
        <location evidence="2">Cell membrane</location>
    </subcellularLocation>
    <subcellularLocation>
        <location evidence="3">Membrane raft</location>
        <topology evidence="3">Multi-pass membrane protein</topology>
    </subcellularLocation>
</comment>
<gene>
    <name evidence="19" type="ORF">Mic7113_0943</name>
</gene>
<dbReference type="Gene3D" id="3.30.565.10">
    <property type="entry name" value="Histidine kinase-like ATPase, C-terminal domain"/>
    <property type="match status" value="1"/>
</dbReference>
<dbReference type="InterPro" id="IPR003660">
    <property type="entry name" value="HAMP_dom"/>
</dbReference>
<evidence type="ECO:0000256" key="11">
    <source>
        <dbReference type="ARBA" id="ARBA00022840"/>
    </source>
</evidence>
<keyword evidence="9" id="KW-0547">Nucleotide-binding</keyword>
<dbReference type="GO" id="GO:0000156">
    <property type="term" value="F:phosphorelay response regulator activity"/>
    <property type="evidence" value="ECO:0007669"/>
    <property type="project" value="TreeGrafter"/>
</dbReference>
<dbReference type="PANTHER" id="PTHR42878:SF7">
    <property type="entry name" value="SENSOR HISTIDINE KINASE GLRK"/>
    <property type="match status" value="1"/>
</dbReference>
<dbReference type="FunFam" id="1.10.287.130:FF:000001">
    <property type="entry name" value="Two-component sensor histidine kinase"/>
    <property type="match status" value="1"/>
</dbReference>
<keyword evidence="14" id="KW-0472">Membrane</keyword>
<evidence type="ECO:0000259" key="18">
    <source>
        <dbReference type="PROSITE" id="PS50885"/>
    </source>
</evidence>
<dbReference type="AlphaFoldDB" id="K9WAJ9"/>
<evidence type="ECO:0000256" key="1">
    <source>
        <dbReference type="ARBA" id="ARBA00000085"/>
    </source>
</evidence>
<protein>
    <recommendedName>
        <fullName evidence="4">histidine kinase</fullName>
        <ecNumber evidence="4">2.7.13.3</ecNumber>
    </recommendedName>
</protein>
<sequence length="604" mass="66974">MVTVCALAVVSLHRLGQASQAILQENYRSILAAQNMIEAIERQDSATLLLLLGHNSEGQKQFQEYEVEFLKWLGRAHDNITIAGEGQLVKTIEAKYQDYLTAFSQLREWRLTPAPNLSTDYYRQTMQPQFQAVRERCIELRRLNQQIMEAASIRAESVSTRAIGSMLLTSTAAVGSGLAFSLLLSTFLVRPLREMSRASDRIAEGDYDVVLSIRSNDELGNLASKIVTMSRKLQEFHQLNVGKLMAEKQRSEAIISSIADGIIVVDAHSQIIAINPSAARIFHTSPQLAQGRSFVDVFDHQELYESITITAQTGETPYLSEEQSILSMSDDNPRQYYKFSITPVKTEDDQMLGVVLLLQNVTQLKELEQLKTQFVMTASHELRTPLTGISMSIELLMESAQEKLSPTQQELLKAAQEDVQRLRMLVNDLLDLGKIESGRMEMDVDAVSLGGLLEKAIALFSRQAQEKGVKLTSSLPENVPDVRADANKIIWVLTNLIANALRYTDTGGHIHLTLRRLGDYACVLVTDDGPGIPLDYQPRIFDKFVQVQTPRDVGGSGLGLAICKEIVKAHGGTIWVDSTPGNGSTFTFTLPVVAASAITRTYET</sequence>
<evidence type="ECO:0000256" key="4">
    <source>
        <dbReference type="ARBA" id="ARBA00012438"/>
    </source>
</evidence>
<dbReference type="CDD" id="cd06225">
    <property type="entry name" value="HAMP"/>
    <property type="match status" value="1"/>
</dbReference>
<dbReference type="HOGENOM" id="CLU_000445_89_2_3"/>
<keyword evidence="7" id="KW-0808">Transferase</keyword>
<dbReference type="SMART" id="SM00304">
    <property type="entry name" value="HAMP"/>
    <property type="match status" value="1"/>
</dbReference>
<keyword evidence="10" id="KW-0418">Kinase</keyword>
<dbReference type="STRING" id="1173027.Mic7113_0943"/>
<name>K9WAJ9_9CYAN</name>
<feature type="domain" description="HAMP" evidence="18">
    <location>
        <begin position="186"/>
        <end position="238"/>
    </location>
</feature>
<feature type="domain" description="Histidine kinase" evidence="15">
    <location>
        <begin position="377"/>
        <end position="594"/>
    </location>
</feature>
<dbReference type="CDD" id="cd00075">
    <property type="entry name" value="HATPase"/>
    <property type="match status" value="1"/>
</dbReference>
<dbReference type="SUPFAM" id="SSF47384">
    <property type="entry name" value="Homodimeric domain of signal transducing histidine kinase"/>
    <property type="match status" value="1"/>
</dbReference>
<evidence type="ECO:0000256" key="14">
    <source>
        <dbReference type="ARBA" id="ARBA00023136"/>
    </source>
</evidence>
<reference evidence="19 20" key="1">
    <citation type="submission" date="2012-06" db="EMBL/GenBank/DDBJ databases">
        <title>Finished chromosome of genome of Microcoleus sp. PCC 7113.</title>
        <authorList>
            <consortium name="US DOE Joint Genome Institute"/>
            <person name="Gugger M."/>
            <person name="Coursin T."/>
            <person name="Rippka R."/>
            <person name="Tandeau De Marsac N."/>
            <person name="Huntemann M."/>
            <person name="Wei C.-L."/>
            <person name="Han J."/>
            <person name="Detter J.C."/>
            <person name="Han C."/>
            <person name="Tapia R."/>
            <person name="Chen A."/>
            <person name="Kyrpides N."/>
            <person name="Mavromatis K."/>
            <person name="Markowitz V."/>
            <person name="Szeto E."/>
            <person name="Ivanova N."/>
            <person name="Pagani I."/>
            <person name="Pati A."/>
            <person name="Goodwin L."/>
            <person name="Nordberg H.P."/>
            <person name="Cantor M.N."/>
            <person name="Hua S.X."/>
            <person name="Woyke T."/>
            <person name="Kerfeld C.A."/>
        </authorList>
    </citation>
    <scope>NUCLEOTIDE SEQUENCE [LARGE SCALE GENOMIC DNA]</scope>
    <source>
        <strain evidence="19 20">PCC 7113</strain>
    </source>
</reference>
<dbReference type="PROSITE" id="PS50113">
    <property type="entry name" value="PAC"/>
    <property type="match status" value="1"/>
</dbReference>
<keyword evidence="8" id="KW-0812">Transmembrane</keyword>
<dbReference type="PROSITE" id="PS50109">
    <property type="entry name" value="HIS_KIN"/>
    <property type="match status" value="1"/>
</dbReference>
<dbReference type="GO" id="GO:0005524">
    <property type="term" value="F:ATP binding"/>
    <property type="evidence" value="ECO:0007669"/>
    <property type="project" value="UniProtKB-KW"/>
</dbReference>
<dbReference type="GO" id="GO:0030295">
    <property type="term" value="F:protein kinase activator activity"/>
    <property type="evidence" value="ECO:0007669"/>
    <property type="project" value="TreeGrafter"/>
</dbReference>
<dbReference type="Gene3D" id="6.10.340.10">
    <property type="match status" value="1"/>
</dbReference>
<dbReference type="Pfam" id="PF02518">
    <property type="entry name" value="HATPase_c"/>
    <property type="match status" value="1"/>
</dbReference>
<dbReference type="SUPFAM" id="SSF55785">
    <property type="entry name" value="PYP-like sensor domain (PAS domain)"/>
    <property type="match status" value="1"/>
</dbReference>
<evidence type="ECO:0000256" key="3">
    <source>
        <dbReference type="ARBA" id="ARBA00004314"/>
    </source>
</evidence>
<dbReference type="eggNOG" id="COG5002">
    <property type="taxonomic scope" value="Bacteria"/>
</dbReference>
<dbReference type="InterPro" id="IPR013656">
    <property type="entry name" value="PAS_4"/>
</dbReference>
<dbReference type="EC" id="2.7.13.3" evidence="4"/>
<evidence type="ECO:0000256" key="7">
    <source>
        <dbReference type="ARBA" id="ARBA00022679"/>
    </source>
</evidence>
<dbReference type="PANTHER" id="PTHR42878">
    <property type="entry name" value="TWO-COMPONENT HISTIDINE KINASE"/>
    <property type="match status" value="1"/>
</dbReference>
<dbReference type="KEGG" id="mic:Mic7113_0943"/>
<organism evidence="19 20">
    <name type="scientific">Allocoleopsis franciscana PCC 7113</name>
    <dbReference type="NCBI Taxonomy" id="1173027"/>
    <lineage>
        <taxon>Bacteria</taxon>
        <taxon>Bacillati</taxon>
        <taxon>Cyanobacteriota</taxon>
        <taxon>Cyanophyceae</taxon>
        <taxon>Coleofasciculales</taxon>
        <taxon>Coleofasciculaceae</taxon>
        <taxon>Allocoleopsis</taxon>
        <taxon>Allocoleopsis franciscana</taxon>
    </lineage>
</organism>
<dbReference type="InterPro" id="IPR000014">
    <property type="entry name" value="PAS"/>
</dbReference>
<evidence type="ECO:0000256" key="8">
    <source>
        <dbReference type="ARBA" id="ARBA00022692"/>
    </source>
</evidence>
<dbReference type="NCBIfam" id="TIGR00229">
    <property type="entry name" value="sensory_box"/>
    <property type="match status" value="1"/>
</dbReference>
<dbReference type="SMART" id="SM00388">
    <property type="entry name" value="HisKA"/>
    <property type="match status" value="1"/>
</dbReference>
<evidence type="ECO:0000256" key="12">
    <source>
        <dbReference type="ARBA" id="ARBA00022989"/>
    </source>
</evidence>
<dbReference type="EMBL" id="CP003630">
    <property type="protein sequence ID" value="AFZ16841.1"/>
    <property type="molecule type" value="Genomic_DNA"/>
</dbReference>
<evidence type="ECO:0000313" key="19">
    <source>
        <dbReference type="EMBL" id="AFZ16841.1"/>
    </source>
</evidence>
<comment type="catalytic activity">
    <reaction evidence="1">
        <text>ATP + protein L-histidine = ADP + protein N-phospho-L-histidine.</text>
        <dbReference type="EC" id="2.7.13.3"/>
    </reaction>
</comment>
<keyword evidence="20" id="KW-1185">Reference proteome</keyword>
<dbReference type="FunFam" id="3.30.565.10:FF:000023">
    <property type="entry name" value="PAS domain-containing sensor histidine kinase"/>
    <property type="match status" value="1"/>
</dbReference>
<dbReference type="SMART" id="SM00387">
    <property type="entry name" value="HATPase_c"/>
    <property type="match status" value="1"/>
</dbReference>
<dbReference type="Gene3D" id="1.10.287.130">
    <property type="match status" value="1"/>
</dbReference>
<evidence type="ECO:0000259" key="17">
    <source>
        <dbReference type="PROSITE" id="PS50113"/>
    </source>
</evidence>
<evidence type="ECO:0000256" key="5">
    <source>
        <dbReference type="ARBA" id="ARBA00022475"/>
    </source>
</evidence>
<evidence type="ECO:0000256" key="13">
    <source>
        <dbReference type="ARBA" id="ARBA00023012"/>
    </source>
</evidence>
<dbReference type="GO" id="GO:0005886">
    <property type="term" value="C:plasma membrane"/>
    <property type="evidence" value="ECO:0007669"/>
    <property type="project" value="UniProtKB-SubCell"/>
</dbReference>
<keyword evidence="11" id="KW-0067">ATP-binding</keyword>
<dbReference type="GO" id="GO:0000155">
    <property type="term" value="F:phosphorelay sensor kinase activity"/>
    <property type="evidence" value="ECO:0007669"/>
    <property type="project" value="InterPro"/>
</dbReference>
<evidence type="ECO:0000256" key="9">
    <source>
        <dbReference type="ARBA" id="ARBA00022741"/>
    </source>
</evidence>
<keyword evidence="6" id="KW-0597">Phosphoprotein</keyword>
<proteinExistence type="predicted"/>
<evidence type="ECO:0000313" key="20">
    <source>
        <dbReference type="Proteomes" id="UP000010471"/>
    </source>
</evidence>
<dbReference type="PRINTS" id="PR00344">
    <property type="entry name" value="BCTRLSENSOR"/>
</dbReference>
<dbReference type="InterPro" id="IPR035965">
    <property type="entry name" value="PAS-like_dom_sf"/>
</dbReference>
<evidence type="ECO:0000256" key="10">
    <source>
        <dbReference type="ARBA" id="ARBA00022777"/>
    </source>
</evidence>
<dbReference type="InterPro" id="IPR004358">
    <property type="entry name" value="Sig_transdc_His_kin-like_C"/>
</dbReference>
<dbReference type="InterPro" id="IPR036097">
    <property type="entry name" value="HisK_dim/P_sf"/>
</dbReference>
<dbReference type="GO" id="GO:0007234">
    <property type="term" value="P:osmosensory signaling via phosphorelay pathway"/>
    <property type="evidence" value="ECO:0007669"/>
    <property type="project" value="TreeGrafter"/>
</dbReference>
<dbReference type="InterPro" id="IPR000700">
    <property type="entry name" value="PAS-assoc_C"/>
</dbReference>
<evidence type="ECO:0000256" key="2">
    <source>
        <dbReference type="ARBA" id="ARBA00004236"/>
    </source>
</evidence>
<evidence type="ECO:0000256" key="6">
    <source>
        <dbReference type="ARBA" id="ARBA00022553"/>
    </source>
</evidence>
<dbReference type="InterPro" id="IPR003661">
    <property type="entry name" value="HisK_dim/P_dom"/>
</dbReference>
<dbReference type="PROSITE" id="PS50112">
    <property type="entry name" value="PAS"/>
    <property type="match status" value="1"/>
</dbReference>
<dbReference type="Gene3D" id="3.30.450.20">
    <property type="entry name" value="PAS domain"/>
    <property type="match status" value="1"/>
</dbReference>
<dbReference type="Proteomes" id="UP000010471">
    <property type="component" value="Chromosome"/>
</dbReference>
<dbReference type="CDD" id="cd00130">
    <property type="entry name" value="PAS"/>
    <property type="match status" value="1"/>
</dbReference>
<accession>K9WAJ9</accession>
<dbReference type="InterPro" id="IPR036890">
    <property type="entry name" value="HATPase_C_sf"/>
</dbReference>
<dbReference type="Pfam" id="PF08448">
    <property type="entry name" value="PAS_4"/>
    <property type="match status" value="1"/>
</dbReference>
<keyword evidence="12" id="KW-1133">Transmembrane helix</keyword>
<feature type="domain" description="PAS" evidence="16">
    <location>
        <begin position="247"/>
        <end position="302"/>
    </location>
</feature>
<evidence type="ECO:0000259" key="15">
    <source>
        <dbReference type="PROSITE" id="PS50109"/>
    </source>
</evidence>
<dbReference type="SUPFAM" id="SSF158472">
    <property type="entry name" value="HAMP domain-like"/>
    <property type="match status" value="1"/>
</dbReference>
<keyword evidence="13" id="KW-0902">Two-component regulatory system</keyword>
<dbReference type="Pfam" id="PF00512">
    <property type="entry name" value="HisKA"/>
    <property type="match status" value="1"/>
</dbReference>
<dbReference type="Pfam" id="PF00672">
    <property type="entry name" value="HAMP"/>
    <property type="match status" value="1"/>
</dbReference>
<dbReference type="InterPro" id="IPR050351">
    <property type="entry name" value="BphY/WalK/GraS-like"/>
</dbReference>